<sequence>MKKWKSYFLAVIAAICMLWIFPEHTPAATNEAVISVEKGTLGQGYIIEPTAVTLQSGDTVKTVTERVLEANSRSALTTMNSTYGYYLQGISDPNRGAISIPAFVQQMITAKNLSVNVEDIKNAQYLNEFDYTPQSGWMYCVNNVYPEVGAASTKVSSGDVIRWQFTLVGQGQDLKEGDPSISASEKLNRDNLYKTMAYIHKTSELMNRSDIRAAYVSCIKVLGNLTSKKSDLTDYGTLNLAAQNIGIISPVDFVVGESNTSAKVSYGTPASDITFPTSLIGQKNTISDTGINTINIWNVTWQCADYNPQKPGFYDFKPIFQLNEAKYILKTNASLPTYKVTVLKENGEEPDPVVPDRVDPKPVTPQEPTVSNVNLSVGRKTVNVAYAKKTLNLNIKAEKGASVSVKSANKKVVSIDKKKRAVICGTGKTEITVTASLKGKKTTVLKIPVSITPIRQSAPALKSSKSRQMTVSWKKDTRATGYQIMYSTDKKFRKNVKTVNIKKYKTTRCTVKKLARNKRYYVRVRSYKKVSGGKLYGSWSSTKNVKIKK</sequence>
<evidence type="ECO:0000256" key="2">
    <source>
        <dbReference type="SAM" id="SignalP"/>
    </source>
</evidence>
<dbReference type="InterPro" id="IPR003961">
    <property type="entry name" value="FN3_dom"/>
</dbReference>
<dbReference type="Gene3D" id="2.60.40.10">
    <property type="entry name" value="Immunoglobulins"/>
    <property type="match status" value="1"/>
</dbReference>
<name>D4LS07_9FIRM</name>
<feature type="signal peptide" evidence="2">
    <location>
        <begin position="1"/>
        <end position="27"/>
    </location>
</feature>
<proteinExistence type="predicted"/>
<dbReference type="InterPro" id="IPR015914">
    <property type="entry name" value="PAPs_N"/>
</dbReference>
<dbReference type="InterPro" id="IPR036116">
    <property type="entry name" value="FN3_sf"/>
</dbReference>
<dbReference type="KEGG" id="rob:CK5_22160"/>
<dbReference type="HOGENOM" id="CLU_495821_0_0_9"/>
<dbReference type="SUPFAM" id="SSF49265">
    <property type="entry name" value="Fibronectin type III"/>
    <property type="match status" value="1"/>
</dbReference>
<evidence type="ECO:0000313" key="4">
    <source>
        <dbReference type="EMBL" id="CBL23565.1"/>
    </source>
</evidence>
<dbReference type="EMBL" id="FP929054">
    <property type="protein sequence ID" value="CBL23565.1"/>
    <property type="molecule type" value="Genomic_DNA"/>
</dbReference>
<dbReference type="Pfam" id="PF14478">
    <property type="entry name" value="DUF4430"/>
    <property type="match status" value="1"/>
</dbReference>
<reference evidence="4 5" key="2">
    <citation type="submission" date="2010-03" db="EMBL/GenBank/DDBJ databases">
        <authorList>
            <person name="Pajon A."/>
        </authorList>
    </citation>
    <scope>NUCLEOTIDE SEQUENCE [LARGE SCALE GENOMIC DNA]</scope>
    <source>
        <strain evidence="4 5">A2-162</strain>
    </source>
</reference>
<dbReference type="GO" id="GO:0003993">
    <property type="term" value="F:acid phosphatase activity"/>
    <property type="evidence" value="ECO:0007669"/>
    <property type="project" value="InterPro"/>
</dbReference>
<dbReference type="RefSeq" id="WP_015542378.1">
    <property type="nucleotide sequence ID" value="NC_021022.1"/>
</dbReference>
<reference evidence="4 5" key="1">
    <citation type="submission" date="2010-03" db="EMBL/GenBank/DDBJ databases">
        <title>The genome sequence of Ruminococcus obeum A2-162.</title>
        <authorList>
            <consortium name="metaHIT consortium -- http://www.metahit.eu/"/>
            <person name="Pajon A."/>
            <person name="Turner K."/>
            <person name="Parkhill J."/>
            <person name="Duncan S."/>
            <person name="Flint H."/>
        </authorList>
    </citation>
    <scope>NUCLEOTIDE SEQUENCE [LARGE SCALE GENOMIC DNA]</scope>
    <source>
        <strain evidence="4 5">A2-162</strain>
    </source>
</reference>
<dbReference type="Proteomes" id="UP000008955">
    <property type="component" value="Chromosome"/>
</dbReference>
<keyword evidence="5" id="KW-1185">Reference proteome</keyword>
<dbReference type="CDD" id="cd00063">
    <property type="entry name" value="FN3"/>
    <property type="match status" value="1"/>
</dbReference>
<feature type="domain" description="Fibronectin type-III" evidence="3">
    <location>
        <begin position="455"/>
        <end position="549"/>
    </location>
</feature>
<gene>
    <name evidence="4" type="ORF">CK5_22160</name>
</gene>
<evidence type="ECO:0000259" key="3">
    <source>
        <dbReference type="PROSITE" id="PS50853"/>
    </source>
</evidence>
<keyword evidence="2" id="KW-0732">Signal</keyword>
<dbReference type="InterPro" id="IPR013783">
    <property type="entry name" value="Ig-like_fold"/>
</dbReference>
<organism evidence="4 5">
    <name type="scientific">Blautia obeum A2-162</name>
    <dbReference type="NCBI Taxonomy" id="657314"/>
    <lineage>
        <taxon>Bacteria</taxon>
        <taxon>Bacillati</taxon>
        <taxon>Bacillota</taxon>
        <taxon>Clostridia</taxon>
        <taxon>Lachnospirales</taxon>
        <taxon>Lachnospiraceae</taxon>
        <taxon>Blautia</taxon>
    </lineage>
</organism>
<evidence type="ECO:0000256" key="1">
    <source>
        <dbReference type="SAM" id="MobiDB-lite"/>
    </source>
</evidence>
<dbReference type="Pfam" id="PF16656">
    <property type="entry name" value="Pur_ac_phosph_N"/>
    <property type="match status" value="1"/>
</dbReference>
<feature type="chain" id="PRO_5003061475" evidence="2">
    <location>
        <begin position="28"/>
        <end position="549"/>
    </location>
</feature>
<protein>
    <submittedName>
        <fullName evidence="4">Fibronectin type III domain</fullName>
    </submittedName>
</protein>
<dbReference type="InterPro" id="IPR027954">
    <property type="entry name" value="Transcobalamin-like_C"/>
</dbReference>
<evidence type="ECO:0000313" key="5">
    <source>
        <dbReference type="Proteomes" id="UP000008955"/>
    </source>
</evidence>
<accession>D4LS07</accession>
<feature type="region of interest" description="Disordered" evidence="1">
    <location>
        <begin position="347"/>
        <end position="371"/>
    </location>
</feature>
<dbReference type="PROSITE" id="PS50853">
    <property type="entry name" value="FN3"/>
    <property type="match status" value="1"/>
</dbReference>
<dbReference type="PATRIC" id="fig|657314.3.peg.2072"/>
<dbReference type="GO" id="GO:0046872">
    <property type="term" value="F:metal ion binding"/>
    <property type="evidence" value="ECO:0007669"/>
    <property type="project" value="InterPro"/>
</dbReference>
<dbReference type="Gene3D" id="2.170.130.30">
    <property type="match status" value="1"/>
</dbReference>
<dbReference type="AlphaFoldDB" id="D4LS07"/>